<dbReference type="Pfam" id="PF16657">
    <property type="entry name" value="Malt_amylase_C"/>
    <property type="match status" value="1"/>
</dbReference>
<dbReference type="Pfam" id="PF00128">
    <property type="entry name" value="Alpha-amylase"/>
    <property type="match status" value="1"/>
</dbReference>
<proteinExistence type="predicted"/>
<protein>
    <submittedName>
        <fullName evidence="2">Amylosucrase</fullName>
    </submittedName>
</protein>
<dbReference type="InterPro" id="IPR006047">
    <property type="entry name" value="GH13_cat_dom"/>
</dbReference>
<dbReference type="SUPFAM" id="SSF51011">
    <property type="entry name" value="Glycosyl hydrolase domain"/>
    <property type="match status" value="1"/>
</dbReference>
<dbReference type="InterPro" id="IPR032091">
    <property type="entry name" value="Malt_amylase-like_C"/>
</dbReference>
<sequence length="634" mass="70377">MQMSKQTAHTHGDPCFDGRMARFGGDLHAALTALYGKRTDFADWHQRLIDLVWRAYDARPQHLKALDEARAAADTPWYQDAKMLGYMCYPDRFAGDFGGVKQKIPYLQELGVTYLHLLSVLKARKGDSDGGFAIADYLSTNDNLGSIDDLEGLISDLRDAGISLCLDFVFNHTAREHEWAQRAIAGEKAFQDFYFMYPDRTVPDQVEPLLDEVFPQTAPGNFTYVEDAEKWVWTTFYPYQWDLNYHNPAVLLAMLDNLFQLANRGVEIFRLDAAIYVWKQLGTHCRNLPETHVLIQLFRAAVSIVAPGVALKAEAMAGARHITKYFGHADQAGKECQLAYHNAAMAALWDSLATGSAKPAYDMLSALPEKPEGTSWVYYARCHDDIGWAALRDTKGAEWGASDEHLNWLWRFYAGEVDGSFARGRRFQPVPGEAFAGSNGTLASLAGLEAALEAGDDIALDLAVRRILLLHAVPMALDGIPLIYMGDELALLNDYGHADSPAHQDGRWLHRPVMPDGLEGFTPVHQSAYARVRAGLRSLIKARKHLPLLGAMNSSRYLDAGNDHVLAFVRPAKDEVMLCLANFSASEQSVDAGVIEEVLGAGARDISPLNGICGRRLNELGPYQCRWILGEKTE</sequence>
<dbReference type="InterPro" id="IPR013780">
    <property type="entry name" value="Glyco_hydro_b"/>
</dbReference>
<dbReference type="Gene3D" id="1.10.1740.10">
    <property type="match status" value="1"/>
</dbReference>
<dbReference type="Proteomes" id="UP000183685">
    <property type="component" value="Unassembled WGS sequence"/>
</dbReference>
<dbReference type="SMART" id="SM00642">
    <property type="entry name" value="Aamy"/>
    <property type="match status" value="1"/>
</dbReference>
<reference evidence="2 3" key="1">
    <citation type="submission" date="2016-10" db="EMBL/GenBank/DDBJ databases">
        <authorList>
            <person name="de Groot N.N."/>
        </authorList>
    </citation>
    <scope>NUCLEOTIDE SEQUENCE [LARGE SCALE GENOMIC DNA]</scope>
    <source>
        <strain evidence="2 3">CGMCC 1.9109</strain>
    </source>
</reference>
<evidence type="ECO:0000313" key="2">
    <source>
        <dbReference type="EMBL" id="SDD92116.1"/>
    </source>
</evidence>
<evidence type="ECO:0000259" key="1">
    <source>
        <dbReference type="SMART" id="SM00642"/>
    </source>
</evidence>
<dbReference type="EMBL" id="FNAK01000003">
    <property type="protein sequence ID" value="SDD92116.1"/>
    <property type="molecule type" value="Genomic_DNA"/>
</dbReference>
<dbReference type="PANTHER" id="PTHR10357:SF213">
    <property type="entry name" value="ALPHA AMYLASE CATALYTIC REGION"/>
    <property type="match status" value="1"/>
</dbReference>
<feature type="domain" description="Glycosyl hydrolase family 13 catalytic" evidence="1">
    <location>
        <begin position="87"/>
        <end position="543"/>
    </location>
</feature>
<evidence type="ECO:0000313" key="3">
    <source>
        <dbReference type="Proteomes" id="UP000183685"/>
    </source>
</evidence>
<dbReference type="STRING" id="637679.GCA_001550055_01373"/>
<dbReference type="InterPro" id="IPR045857">
    <property type="entry name" value="O16G_dom_2"/>
</dbReference>
<dbReference type="InterPro" id="IPR017853">
    <property type="entry name" value="GH"/>
</dbReference>
<dbReference type="Gene3D" id="2.60.40.1180">
    <property type="entry name" value="Golgi alpha-mannosidase II"/>
    <property type="match status" value="1"/>
</dbReference>
<dbReference type="PANTHER" id="PTHR10357">
    <property type="entry name" value="ALPHA-AMYLASE FAMILY MEMBER"/>
    <property type="match status" value="1"/>
</dbReference>
<name>A0A1G6YRD7_9PROT</name>
<keyword evidence="3" id="KW-1185">Reference proteome</keyword>
<dbReference type="OrthoDB" id="9805159at2"/>
<accession>A0A1G6YRD7</accession>
<gene>
    <name evidence="2" type="ORF">SAMN04488071_1692</name>
</gene>
<dbReference type="Gene3D" id="3.20.20.80">
    <property type="entry name" value="Glycosidases"/>
    <property type="match status" value="1"/>
</dbReference>
<dbReference type="Gene3D" id="3.90.400.10">
    <property type="entry name" value="Oligo-1,6-glucosidase, Domain 2"/>
    <property type="match status" value="1"/>
</dbReference>
<dbReference type="SUPFAM" id="SSF51445">
    <property type="entry name" value="(Trans)glycosidases"/>
    <property type="match status" value="1"/>
</dbReference>
<organism evidence="2 3">
    <name type="scientific">Kordiimonas lacus</name>
    <dbReference type="NCBI Taxonomy" id="637679"/>
    <lineage>
        <taxon>Bacteria</taxon>
        <taxon>Pseudomonadati</taxon>
        <taxon>Pseudomonadota</taxon>
        <taxon>Alphaproteobacteria</taxon>
        <taxon>Kordiimonadales</taxon>
        <taxon>Kordiimonadaceae</taxon>
        <taxon>Kordiimonas</taxon>
    </lineage>
</organism>
<dbReference type="GO" id="GO:0005975">
    <property type="term" value="P:carbohydrate metabolic process"/>
    <property type="evidence" value="ECO:0007669"/>
    <property type="project" value="InterPro"/>
</dbReference>
<dbReference type="AlphaFoldDB" id="A0A1G6YRD7"/>